<evidence type="ECO:0008006" key="3">
    <source>
        <dbReference type="Google" id="ProtNLM"/>
    </source>
</evidence>
<evidence type="ECO:0000313" key="1">
    <source>
        <dbReference type="EMBL" id="KAK7422356.1"/>
    </source>
</evidence>
<comment type="caution">
    <text evidence="1">The sequence shown here is derived from an EMBL/GenBank/DDBJ whole genome shotgun (WGS) entry which is preliminary data.</text>
</comment>
<gene>
    <name evidence="1" type="ORF">QQX98_001635</name>
</gene>
<name>A0ABR1HP73_9HYPO</name>
<keyword evidence="2" id="KW-1185">Reference proteome</keyword>
<dbReference type="Proteomes" id="UP001498476">
    <property type="component" value="Unassembled WGS sequence"/>
</dbReference>
<protein>
    <recommendedName>
        <fullName evidence="3">Fungal N-terminal domain-containing protein</fullName>
    </recommendedName>
</protein>
<accession>A0ABR1HP73</accession>
<evidence type="ECO:0000313" key="2">
    <source>
        <dbReference type="Proteomes" id="UP001498476"/>
    </source>
</evidence>
<organism evidence="1 2">
    <name type="scientific">Neonectria punicea</name>
    <dbReference type="NCBI Taxonomy" id="979145"/>
    <lineage>
        <taxon>Eukaryota</taxon>
        <taxon>Fungi</taxon>
        <taxon>Dikarya</taxon>
        <taxon>Ascomycota</taxon>
        <taxon>Pezizomycotina</taxon>
        <taxon>Sordariomycetes</taxon>
        <taxon>Hypocreomycetidae</taxon>
        <taxon>Hypocreales</taxon>
        <taxon>Nectriaceae</taxon>
        <taxon>Neonectria</taxon>
    </lineage>
</organism>
<reference evidence="1 2" key="1">
    <citation type="journal article" date="2025" name="Microbiol. Resour. Announc.">
        <title>Draft genome sequences for Neonectria magnoliae and Neonectria punicea, canker pathogens of Liriodendron tulipifera and Acer saccharum in West Virginia.</title>
        <authorList>
            <person name="Petronek H.M."/>
            <person name="Kasson M.T."/>
            <person name="Metheny A.M."/>
            <person name="Stauder C.M."/>
            <person name="Lovett B."/>
            <person name="Lynch S.C."/>
            <person name="Garnas J.R."/>
            <person name="Kasson L.R."/>
            <person name="Stajich J.E."/>
        </authorList>
    </citation>
    <scope>NUCLEOTIDE SEQUENCE [LARGE SCALE GENOMIC DNA]</scope>
    <source>
        <strain evidence="1 2">NRRL 64653</strain>
    </source>
</reference>
<dbReference type="EMBL" id="JAZAVJ010000016">
    <property type="protein sequence ID" value="KAK7422356.1"/>
    <property type="molecule type" value="Genomic_DNA"/>
</dbReference>
<dbReference type="PANTHER" id="PTHR38886">
    <property type="entry name" value="SESA DOMAIN-CONTAINING PROTEIN"/>
    <property type="match status" value="1"/>
</dbReference>
<sequence length="527" mass="58889">MTSPVSIGDAFLMAKLALKLGQTFTKGRKSAPAEFREVENQLYSLSAALSALDKFKTTRQGQGEGEDILRSMLENCRETLSHLEAIVDKYSRFNKETNANEPARKRWPRALADNWKKIQWTTEGGDLATLRSQLTVHTNSLNLVLGVMNNTQTDRLECQVNEVADMLKEIHLWFNENLKDQRGPSQPAASERTSLVTKHTSSALTFELHSQAEGSPSLICKTASLDPKWDEKRASQEGSSGSQKRLFMCNCRAQTVSGEHQLRLAAFSLSPLTFPMRLAGPEVSWMIYKTADRTSNRLVSLVIKAVPPSRTSEFEETFIEALGLSRARALLGGNIDTMMAYEASADKAESAPQARILDRIGDLDISQKDIERVTLSANKKSYTRSSIQTIQLFHYKTLEKNILIHKPSLHRQGLSHCDNAEIVISYEPADPDSDDTDITGTILYLKHNTRSTVSSEDSRVKLHAIECTSIASNGEHQPVMRSVDVSLQFSTKEACTRFQAKIEEMRLELFVVSLQTPQPQEKLALKL</sequence>
<proteinExistence type="predicted"/>
<dbReference type="PANTHER" id="PTHR38886:SF1">
    <property type="entry name" value="NACHT-NTPASE AND P-LOOP NTPASES N-TERMINAL DOMAIN-CONTAINING PROTEIN"/>
    <property type="match status" value="1"/>
</dbReference>